<dbReference type="EMBL" id="BK014938">
    <property type="protein sequence ID" value="DAD83463.1"/>
    <property type="molecule type" value="Genomic_DNA"/>
</dbReference>
<accession>A0A8S5MN28</accession>
<proteinExistence type="predicted"/>
<name>A0A8S5MN28_9CAUD</name>
<reference evidence="1" key="1">
    <citation type="journal article" date="2021" name="Proc. Natl. Acad. Sci. U.S.A.">
        <title>A Catalog of Tens of Thousands of Viruses from Human Metagenomes Reveals Hidden Associations with Chronic Diseases.</title>
        <authorList>
            <person name="Tisza M.J."/>
            <person name="Buck C.B."/>
        </authorList>
    </citation>
    <scope>NUCLEOTIDE SEQUENCE</scope>
    <source>
        <strain evidence="1">Ctxc31</strain>
    </source>
</reference>
<organism evidence="1">
    <name type="scientific">Siphoviridae sp. ctxc31</name>
    <dbReference type="NCBI Taxonomy" id="2826520"/>
    <lineage>
        <taxon>Viruses</taxon>
        <taxon>Duplodnaviria</taxon>
        <taxon>Heunggongvirae</taxon>
        <taxon>Uroviricota</taxon>
        <taxon>Caudoviricetes</taxon>
    </lineage>
</organism>
<evidence type="ECO:0000313" key="1">
    <source>
        <dbReference type="EMBL" id="DAD83463.1"/>
    </source>
</evidence>
<protein>
    <submittedName>
        <fullName evidence="1">NTP-PPase-like protein</fullName>
    </submittedName>
</protein>
<sequence>MESKVINYASYEALAITTKCYSDKVALSYVTLGLCGELGEFYEKLKQEADDQLTVAEFQDILWYLAAIRIEFSLKEITDWPKPSDEEIGPFDLPSSVGKIAEQIKKYLRDDWKEDQEISLSEERKEKIQSAWNEVMQIMVDINDRVFDLTMNQQGQQNIEKLASRKQRNVIHGSGDNR</sequence>